<dbReference type="EMBL" id="JAVRRF010000015">
    <property type="protein sequence ID" value="KAK5058199.1"/>
    <property type="molecule type" value="Genomic_DNA"/>
</dbReference>
<dbReference type="AlphaFoldDB" id="A0A0D1Y9U5"/>
<gene>
    <name evidence="2" type="ORF">LTR69_007197</name>
    <name evidence="3" type="ORF">PV11_09329</name>
</gene>
<protein>
    <submittedName>
        <fullName evidence="3">Uncharacterized protein</fullName>
    </submittedName>
</protein>
<feature type="compositionally biased region" description="Basic and acidic residues" evidence="1">
    <location>
        <begin position="27"/>
        <end position="36"/>
    </location>
</feature>
<dbReference type="OrthoDB" id="4158609at2759"/>
<evidence type="ECO:0000256" key="1">
    <source>
        <dbReference type="SAM" id="MobiDB-lite"/>
    </source>
</evidence>
<accession>A0A0D1Y9U5</accession>
<dbReference type="Proteomes" id="UP001345691">
    <property type="component" value="Unassembled WGS sequence"/>
</dbReference>
<dbReference type="HOGENOM" id="CLU_155358_0_0_1"/>
<evidence type="ECO:0000313" key="3">
    <source>
        <dbReference type="EMBL" id="KIV77539.1"/>
    </source>
</evidence>
<reference evidence="3 4" key="1">
    <citation type="submission" date="2015-01" db="EMBL/GenBank/DDBJ databases">
        <title>The Genome Sequence of Exophiala sideris CBS121828.</title>
        <authorList>
            <consortium name="The Broad Institute Genomics Platform"/>
            <person name="Cuomo C."/>
            <person name="de Hoog S."/>
            <person name="Gorbushina A."/>
            <person name="Stielow B."/>
            <person name="Teixiera M."/>
            <person name="Abouelleil A."/>
            <person name="Chapman S.B."/>
            <person name="Priest M."/>
            <person name="Young S.K."/>
            <person name="Wortman J."/>
            <person name="Nusbaum C."/>
            <person name="Birren B."/>
        </authorList>
    </citation>
    <scope>NUCLEOTIDE SEQUENCE [LARGE SCALE GENOMIC DNA]</scope>
    <source>
        <strain evidence="3 4">CBS 121828</strain>
    </source>
</reference>
<sequence>MFFKQSGYRPRTLSTSSQASTDQQQDALKDENKKSSLEIAGPAVSPGAAGRRRSSANSGAYAGLNGYKRSSQDERKASWNEQKTAPGILGGMWHSFTKGT</sequence>
<name>A0A0D1Y9U5_9EURO</name>
<dbReference type="Proteomes" id="UP000053599">
    <property type="component" value="Unassembled WGS sequence"/>
</dbReference>
<dbReference type="EMBL" id="KN846954">
    <property type="protein sequence ID" value="KIV77539.1"/>
    <property type="molecule type" value="Genomic_DNA"/>
</dbReference>
<organism evidence="3 4">
    <name type="scientific">Exophiala sideris</name>
    <dbReference type="NCBI Taxonomy" id="1016849"/>
    <lineage>
        <taxon>Eukaryota</taxon>
        <taxon>Fungi</taxon>
        <taxon>Dikarya</taxon>
        <taxon>Ascomycota</taxon>
        <taxon>Pezizomycotina</taxon>
        <taxon>Eurotiomycetes</taxon>
        <taxon>Chaetothyriomycetidae</taxon>
        <taxon>Chaetothyriales</taxon>
        <taxon>Herpotrichiellaceae</taxon>
        <taxon>Exophiala</taxon>
    </lineage>
</organism>
<reference evidence="2 5" key="2">
    <citation type="submission" date="2023-08" db="EMBL/GenBank/DDBJ databases">
        <title>Black Yeasts Isolated from many extreme environments.</title>
        <authorList>
            <person name="Coleine C."/>
            <person name="Stajich J.E."/>
            <person name="Selbmann L."/>
        </authorList>
    </citation>
    <scope>NUCLEOTIDE SEQUENCE [LARGE SCALE GENOMIC DNA]</scope>
    <source>
        <strain evidence="2 5">CCFEE 6328</strain>
    </source>
</reference>
<evidence type="ECO:0000313" key="2">
    <source>
        <dbReference type="EMBL" id="KAK5058199.1"/>
    </source>
</evidence>
<feature type="region of interest" description="Disordered" evidence="1">
    <location>
        <begin position="1"/>
        <end position="100"/>
    </location>
</feature>
<evidence type="ECO:0000313" key="5">
    <source>
        <dbReference type="Proteomes" id="UP001345691"/>
    </source>
</evidence>
<proteinExistence type="predicted"/>
<keyword evidence="5" id="KW-1185">Reference proteome</keyword>
<feature type="compositionally biased region" description="Low complexity" evidence="1">
    <location>
        <begin position="14"/>
        <end position="26"/>
    </location>
</feature>
<evidence type="ECO:0000313" key="4">
    <source>
        <dbReference type="Proteomes" id="UP000053599"/>
    </source>
</evidence>